<dbReference type="AlphaFoldDB" id="R1CTW4"/>
<sequence length="86" mass="9756">MHNEYKRTCKESGHNIKVLTQMKANFHKRIGSPDAIIIFTSTVSHKMVQSAIKKAKKKNIPIIRSHTSSKSALKNIINKLEKKVSN</sequence>
<dbReference type="EMBL" id="ARZA01000203">
    <property type="protein sequence ID" value="EOD00129.1"/>
    <property type="molecule type" value="Genomic_DNA"/>
</dbReference>
<evidence type="ECO:0000313" key="2">
    <source>
        <dbReference type="EMBL" id="EOD00129.1"/>
    </source>
</evidence>
<comment type="similarity">
    <text evidence="1">Belongs to the UPF0751 family.</text>
</comment>
<dbReference type="InterPro" id="IPR016772">
    <property type="entry name" value="UCP020408"/>
</dbReference>
<evidence type="ECO:0008006" key="4">
    <source>
        <dbReference type="Google" id="ProtNLM"/>
    </source>
</evidence>
<organism evidence="2 3">
    <name type="scientific">Caldisalinibacter kiritimatiensis</name>
    <dbReference type="NCBI Taxonomy" id="1304284"/>
    <lineage>
        <taxon>Bacteria</taxon>
        <taxon>Bacillati</taxon>
        <taxon>Bacillota</taxon>
        <taxon>Tissierellia</taxon>
        <taxon>Tissierellales</taxon>
        <taxon>Thermohalobacteraceae</taxon>
        <taxon>Caldisalinibacter</taxon>
    </lineage>
</organism>
<gene>
    <name evidence="2" type="ORF">L21TH_1780</name>
</gene>
<accession>R1CTW4</accession>
<dbReference type="Proteomes" id="UP000013378">
    <property type="component" value="Unassembled WGS sequence"/>
</dbReference>
<name>R1CTW4_9FIRM</name>
<keyword evidence="3" id="KW-1185">Reference proteome</keyword>
<protein>
    <recommendedName>
        <fullName evidence="4">DUF2325 domain-containing protein</fullName>
    </recommendedName>
</protein>
<dbReference type="Pfam" id="PF10087">
    <property type="entry name" value="DUF2325"/>
    <property type="match status" value="1"/>
</dbReference>
<dbReference type="STRING" id="1304284.L21TH_1780"/>
<dbReference type="eggNOG" id="ENOG5032SEK">
    <property type="taxonomic scope" value="Bacteria"/>
</dbReference>
<evidence type="ECO:0000256" key="1">
    <source>
        <dbReference type="ARBA" id="ARBA00007189"/>
    </source>
</evidence>
<comment type="caution">
    <text evidence="2">The sequence shown here is derived from an EMBL/GenBank/DDBJ whole genome shotgun (WGS) entry which is preliminary data.</text>
</comment>
<reference evidence="2 3" key="1">
    <citation type="journal article" date="2015" name="Geomicrobiol. J.">
        <title>Caldisalinibacter kiritimatiensis gen. nov., sp. nov., a moderately thermohalophilic thiosulfate-reducing bacterium from a hypersaline microbial mat.</title>
        <authorList>
            <person name="Ben Hania W."/>
            <person name="Joseph M."/>
            <person name="Fiebig A."/>
            <person name="Bunk B."/>
            <person name="Klenk H.-P."/>
            <person name="Fardeau M.-L."/>
            <person name="Spring S."/>
        </authorList>
    </citation>
    <scope>NUCLEOTIDE SEQUENCE [LARGE SCALE GENOMIC DNA]</scope>
    <source>
        <strain evidence="2 3">L21-TH-D2</strain>
    </source>
</reference>
<proteinExistence type="inferred from homology"/>
<evidence type="ECO:0000313" key="3">
    <source>
        <dbReference type="Proteomes" id="UP000013378"/>
    </source>
</evidence>
<dbReference type="PATRIC" id="fig|1304284.3.peg.1747"/>